<name>A0A162M2W2_9PROT</name>
<evidence type="ECO:0000256" key="1">
    <source>
        <dbReference type="ARBA" id="ARBA00003787"/>
    </source>
</evidence>
<evidence type="ECO:0000256" key="3">
    <source>
        <dbReference type="SAM" id="Phobius"/>
    </source>
</evidence>
<keyword evidence="3" id="KW-0812">Transmembrane</keyword>
<dbReference type="Pfam" id="PF02405">
    <property type="entry name" value="MlaE"/>
    <property type="match status" value="1"/>
</dbReference>
<dbReference type="GeneID" id="97242166"/>
<evidence type="ECO:0000313" key="5">
    <source>
        <dbReference type="Proteomes" id="UP000075787"/>
    </source>
</evidence>
<comment type="function">
    <text evidence="1">Could be part of an ABC transporter complex.</text>
</comment>
<feature type="transmembrane region" description="Helical" evidence="3">
    <location>
        <begin position="339"/>
        <end position="359"/>
    </location>
</feature>
<comment type="caution">
    <text evidence="4">The sequence shown here is derived from an EMBL/GenBank/DDBJ whole genome shotgun (WGS) entry which is preliminary data.</text>
</comment>
<organism evidence="4 5">
    <name type="scientific">Tistrella mobilis</name>
    <dbReference type="NCBI Taxonomy" id="171437"/>
    <lineage>
        <taxon>Bacteria</taxon>
        <taxon>Pseudomonadati</taxon>
        <taxon>Pseudomonadota</taxon>
        <taxon>Alphaproteobacteria</taxon>
        <taxon>Geminicoccales</taxon>
        <taxon>Geminicoccaceae</taxon>
        <taxon>Tistrella</taxon>
    </lineage>
</organism>
<dbReference type="Proteomes" id="UP000075787">
    <property type="component" value="Unassembled WGS sequence"/>
</dbReference>
<accession>A0A162M2W2</accession>
<proteinExistence type="predicted"/>
<dbReference type="AlphaFoldDB" id="A0A162M2W2"/>
<protein>
    <submittedName>
        <fullName evidence="4">ABC transporter permease</fullName>
    </submittedName>
</protein>
<feature type="compositionally biased region" description="Polar residues" evidence="2">
    <location>
        <begin position="13"/>
        <end position="23"/>
    </location>
</feature>
<dbReference type="OrthoDB" id="9806241at2"/>
<dbReference type="GO" id="GO:0043190">
    <property type="term" value="C:ATP-binding cassette (ABC) transporter complex"/>
    <property type="evidence" value="ECO:0007669"/>
    <property type="project" value="InterPro"/>
</dbReference>
<feature type="transmembrane region" description="Helical" evidence="3">
    <location>
        <begin position="226"/>
        <end position="250"/>
    </location>
</feature>
<feature type="region of interest" description="Disordered" evidence="2">
    <location>
        <begin position="1"/>
        <end position="41"/>
    </location>
</feature>
<feature type="transmembrane region" description="Helical" evidence="3">
    <location>
        <begin position="379"/>
        <end position="400"/>
    </location>
</feature>
<dbReference type="PANTHER" id="PTHR30188:SF3">
    <property type="entry name" value="ABC TRANSPORTER PERMEASE"/>
    <property type="match status" value="1"/>
</dbReference>
<dbReference type="InterPro" id="IPR003453">
    <property type="entry name" value="ABC_MlaE_roteobac"/>
</dbReference>
<dbReference type="GO" id="GO:0005548">
    <property type="term" value="F:phospholipid transporter activity"/>
    <property type="evidence" value="ECO:0007669"/>
    <property type="project" value="TreeGrafter"/>
</dbReference>
<keyword evidence="3" id="KW-1133">Transmembrane helix</keyword>
<feature type="transmembrane region" description="Helical" evidence="3">
    <location>
        <begin position="296"/>
        <end position="319"/>
    </location>
</feature>
<reference evidence="4 5" key="1">
    <citation type="submission" date="2015-12" db="EMBL/GenBank/DDBJ databases">
        <title>Genome sequence of Tistrella mobilis MCCC 1A02139.</title>
        <authorList>
            <person name="Lu L."/>
            <person name="Lai Q."/>
            <person name="Shao Z."/>
            <person name="Qian P."/>
        </authorList>
    </citation>
    <scope>NUCLEOTIDE SEQUENCE [LARGE SCALE GENOMIC DNA]</scope>
    <source>
        <strain evidence="4 5">MCCC 1A02139</strain>
    </source>
</reference>
<dbReference type="InterPro" id="IPR030802">
    <property type="entry name" value="Permease_MalE"/>
</dbReference>
<feature type="transmembrane region" description="Helical" evidence="3">
    <location>
        <begin position="159"/>
        <end position="175"/>
    </location>
</feature>
<keyword evidence="3" id="KW-0472">Membrane</keyword>
<dbReference type="EMBL" id="LPZR01000001">
    <property type="protein sequence ID" value="KYO57894.1"/>
    <property type="molecule type" value="Genomic_DNA"/>
</dbReference>
<feature type="transmembrane region" description="Helical" evidence="3">
    <location>
        <begin position="196"/>
        <end position="214"/>
    </location>
</feature>
<sequence>MPTGAGPRRSDASDITQTNSPETRSPETRWPEASWTDGPHGRRLVVRGDWTTARLDRIERIRRGKEPPAGEIDIGDVTAMDANGGLMLLTLAGVSEAPEEADGRLAVAGGDDRHRDLLKTLMPAASVDCGTRRRAGGFLGMVETLGRATIGAFKEARDLVAFIGLVTIALLRTVFQPRRMRWTALVSHIERTGLDAMPIVGLLGFLIGVVLAYQGADQLRQFGAEIFTVNLVGVGVLREMGILLTAIIVAGRSGSAFTAEIGSMTLNEEVDAIRTLGLDPVDLLVMPRMLALMITLPLLTFFADMMGIFGGAVMALLALDISFSQYFRQLGTAITLTTFLVGMVKAPIFAAMIAVIGCFQGLRVGRSAAAVGRATTTSVVEGVFVVILLDALFSVLFSILGV</sequence>
<dbReference type="PANTHER" id="PTHR30188">
    <property type="entry name" value="ABC TRANSPORTER PERMEASE PROTEIN-RELATED"/>
    <property type="match status" value="1"/>
</dbReference>
<evidence type="ECO:0000313" key="4">
    <source>
        <dbReference type="EMBL" id="KYO57894.1"/>
    </source>
</evidence>
<gene>
    <name evidence="4" type="ORF">AUP44_00185</name>
</gene>
<dbReference type="RefSeq" id="WP_062760944.1">
    <property type="nucleotide sequence ID" value="NZ_CP121045.1"/>
</dbReference>
<dbReference type="NCBIfam" id="TIGR00056">
    <property type="entry name" value="MlaE family lipid ABC transporter permease subunit"/>
    <property type="match status" value="1"/>
</dbReference>
<evidence type="ECO:0000256" key="2">
    <source>
        <dbReference type="SAM" id="MobiDB-lite"/>
    </source>
</evidence>